<dbReference type="EMBL" id="VOIH02000003">
    <property type="protein sequence ID" value="KAF3451899.1"/>
    <property type="molecule type" value="Genomic_DNA"/>
</dbReference>
<feature type="compositionally biased region" description="Basic and acidic residues" evidence="1">
    <location>
        <begin position="272"/>
        <end position="286"/>
    </location>
</feature>
<feature type="region of interest" description="Disordered" evidence="1">
    <location>
        <begin position="1"/>
        <end position="26"/>
    </location>
</feature>
<dbReference type="Gene3D" id="3.40.50.620">
    <property type="entry name" value="HUPs"/>
    <property type="match status" value="1"/>
</dbReference>
<dbReference type="OrthoDB" id="1654852at2759"/>
<sequence>MSASTVTETGVFQTSGETGGGGIGGHHQGQEYYGQLYVSSSGISEIEEEGSSEIPTEVKELFGVREFVPMPSIREEHDSSITPALSSSFDVVHGGEDSVYVAVGKSESSMDALTWSLKHASSSTMVYLIHIFPEIRLIPSPLGKLPVNQVSPEQVKNYMAQEEKKRRELLLKFLAACSAAKVKVDTIVIESDTVAKAILDLIPILNMRKLIVGTSKSSLRKLRSRRRSGIADQILKSAPESCKINIICEGNEVTIDQQAFVEYSSPSPRGINAEDSKSMPEENQRDESFSCKCFTSKFL</sequence>
<feature type="compositionally biased region" description="Polar residues" evidence="1">
    <location>
        <begin position="1"/>
        <end position="12"/>
    </location>
</feature>
<proteinExistence type="predicted"/>
<gene>
    <name evidence="2" type="ORF">FNV43_RR07995</name>
</gene>
<reference evidence="2" key="1">
    <citation type="submission" date="2020-03" db="EMBL/GenBank/DDBJ databases">
        <title>A high-quality chromosome-level genome assembly of a woody plant with both climbing and erect habits, Rhamnella rubrinervis.</title>
        <authorList>
            <person name="Lu Z."/>
            <person name="Yang Y."/>
            <person name="Zhu X."/>
            <person name="Sun Y."/>
        </authorList>
    </citation>
    <scope>NUCLEOTIDE SEQUENCE</scope>
    <source>
        <strain evidence="2">BYM</strain>
        <tissue evidence="2">Leaf</tissue>
    </source>
</reference>
<accession>A0A8K0HGT2</accession>
<keyword evidence="3" id="KW-1185">Reference proteome</keyword>
<dbReference type="CDD" id="cd01989">
    <property type="entry name" value="USP_STK_Ubox_N"/>
    <property type="match status" value="1"/>
</dbReference>
<organism evidence="2 3">
    <name type="scientific">Rhamnella rubrinervis</name>
    <dbReference type="NCBI Taxonomy" id="2594499"/>
    <lineage>
        <taxon>Eukaryota</taxon>
        <taxon>Viridiplantae</taxon>
        <taxon>Streptophyta</taxon>
        <taxon>Embryophyta</taxon>
        <taxon>Tracheophyta</taxon>
        <taxon>Spermatophyta</taxon>
        <taxon>Magnoliopsida</taxon>
        <taxon>eudicotyledons</taxon>
        <taxon>Gunneridae</taxon>
        <taxon>Pentapetalae</taxon>
        <taxon>rosids</taxon>
        <taxon>fabids</taxon>
        <taxon>Rosales</taxon>
        <taxon>Rhamnaceae</taxon>
        <taxon>rhamnoid group</taxon>
        <taxon>Rhamneae</taxon>
        <taxon>Rhamnella</taxon>
    </lineage>
</organism>
<feature type="region of interest" description="Disordered" evidence="1">
    <location>
        <begin position="264"/>
        <end position="286"/>
    </location>
</feature>
<comment type="caution">
    <text evidence="2">The sequence shown here is derived from an EMBL/GenBank/DDBJ whole genome shotgun (WGS) entry which is preliminary data.</text>
</comment>
<feature type="compositionally biased region" description="Gly residues" evidence="1">
    <location>
        <begin position="17"/>
        <end position="26"/>
    </location>
</feature>
<name>A0A8K0HGT2_9ROSA</name>
<dbReference type="Proteomes" id="UP000796880">
    <property type="component" value="Unassembled WGS sequence"/>
</dbReference>
<evidence type="ECO:0000313" key="3">
    <source>
        <dbReference type="Proteomes" id="UP000796880"/>
    </source>
</evidence>
<evidence type="ECO:0000256" key="1">
    <source>
        <dbReference type="SAM" id="MobiDB-lite"/>
    </source>
</evidence>
<dbReference type="SUPFAM" id="SSF52402">
    <property type="entry name" value="Adenine nucleotide alpha hydrolases-like"/>
    <property type="match status" value="1"/>
</dbReference>
<dbReference type="AlphaFoldDB" id="A0A8K0HGT2"/>
<dbReference type="InterPro" id="IPR014729">
    <property type="entry name" value="Rossmann-like_a/b/a_fold"/>
</dbReference>
<protein>
    <submittedName>
        <fullName evidence="2">Uncharacterized protein</fullName>
    </submittedName>
</protein>
<dbReference type="PANTHER" id="PTHR47382">
    <property type="entry name" value="U-BOX DOMAIN-CONTAINING PROTEIN 52-LIKE"/>
    <property type="match status" value="1"/>
</dbReference>
<evidence type="ECO:0000313" key="2">
    <source>
        <dbReference type="EMBL" id="KAF3451899.1"/>
    </source>
</evidence>
<dbReference type="PANTHER" id="PTHR47382:SF3">
    <property type="entry name" value="ADENINE NUCLEOTIDE ALPHA HYDROLASES-LIKE SUPERFAMILY PROTEIN"/>
    <property type="match status" value="1"/>
</dbReference>